<comment type="caution">
    <text evidence="2">The sequence shown here is derived from an EMBL/GenBank/DDBJ whole genome shotgun (WGS) entry which is preliminary data.</text>
</comment>
<feature type="domain" description="Helix-turn-helix" evidence="1">
    <location>
        <begin position="5"/>
        <end position="51"/>
    </location>
</feature>
<accession>A0A7Y3WZE0</accession>
<dbReference type="InterPro" id="IPR010093">
    <property type="entry name" value="SinI_DNA-bd"/>
</dbReference>
<evidence type="ECO:0000313" key="2">
    <source>
        <dbReference type="EMBL" id="NNV23246.1"/>
    </source>
</evidence>
<protein>
    <submittedName>
        <fullName evidence="2">DNA-binding protein</fullName>
    </submittedName>
</protein>
<keyword evidence="2" id="KW-0238">DNA-binding</keyword>
<gene>
    <name evidence="2" type="ORF">EHE22_22890</name>
</gene>
<sequence>MNEEFYTVGQAAERLTLHPKTVLRLIREGRLKGTKIGKSYRILRSNLDTFAGAGRAPQQPITARVSCVVDVPDVSPELSRRLRVTIQAMLLSQERSPDRVQFNSVYDAELRHLKLIMIGSASDTSELLRSLDWQLEAVR</sequence>
<dbReference type="EMBL" id="PKQI01000004">
    <property type="protein sequence ID" value="NNV23246.1"/>
    <property type="molecule type" value="Genomic_DNA"/>
</dbReference>
<dbReference type="RefSeq" id="WP_171380376.1">
    <property type="nucleotide sequence ID" value="NZ_JBLZNL010000011.1"/>
</dbReference>
<proteinExistence type="predicted"/>
<reference evidence="2 3" key="1">
    <citation type="submission" date="2018-11" db="EMBL/GenBank/DDBJ databases">
        <title>Genome sequencing and analysis.</title>
        <authorList>
            <person name="Huang Y.-T."/>
        </authorList>
    </citation>
    <scope>NUCLEOTIDE SEQUENCE [LARGE SCALE GENOMIC DNA]</scope>
    <source>
        <strain evidence="2 3">SHIN</strain>
    </source>
</reference>
<name>A0A7Y3WZE0_9HYPH</name>
<evidence type="ECO:0000259" key="1">
    <source>
        <dbReference type="Pfam" id="PF12728"/>
    </source>
</evidence>
<dbReference type="Pfam" id="PF12728">
    <property type="entry name" value="HTH_17"/>
    <property type="match status" value="1"/>
</dbReference>
<organism evidence="2 3">
    <name type="scientific">Brucella pseudogrignonensis</name>
    <dbReference type="NCBI Taxonomy" id="419475"/>
    <lineage>
        <taxon>Bacteria</taxon>
        <taxon>Pseudomonadati</taxon>
        <taxon>Pseudomonadota</taxon>
        <taxon>Alphaproteobacteria</taxon>
        <taxon>Hyphomicrobiales</taxon>
        <taxon>Brucellaceae</taxon>
        <taxon>Brucella/Ochrobactrum group</taxon>
        <taxon>Brucella</taxon>
    </lineage>
</organism>
<dbReference type="GO" id="GO:0003677">
    <property type="term" value="F:DNA binding"/>
    <property type="evidence" value="ECO:0007669"/>
    <property type="project" value="UniProtKB-KW"/>
</dbReference>
<evidence type="ECO:0000313" key="3">
    <source>
        <dbReference type="Proteomes" id="UP000526233"/>
    </source>
</evidence>
<dbReference type="InterPro" id="IPR041657">
    <property type="entry name" value="HTH_17"/>
</dbReference>
<dbReference type="AlphaFoldDB" id="A0A7Y3WZE0"/>
<dbReference type="NCBIfam" id="TIGR01764">
    <property type="entry name" value="excise"/>
    <property type="match status" value="1"/>
</dbReference>
<dbReference type="Proteomes" id="UP000526233">
    <property type="component" value="Unassembled WGS sequence"/>
</dbReference>